<feature type="transmembrane region" description="Helical" evidence="1">
    <location>
        <begin position="42"/>
        <end position="63"/>
    </location>
</feature>
<gene>
    <name evidence="2" type="ORF">LPMP_301720</name>
</gene>
<dbReference type="KEGG" id="lpan:LPMP_301720"/>
<dbReference type="OrthoDB" id="271002at2759"/>
<evidence type="ECO:0000313" key="3">
    <source>
        <dbReference type="Proteomes" id="UP000063063"/>
    </source>
</evidence>
<evidence type="ECO:0000313" key="2">
    <source>
        <dbReference type="EMBL" id="AIO00397.1"/>
    </source>
</evidence>
<dbReference type="GeneID" id="22577225"/>
<evidence type="ECO:0000256" key="1">
    <source>
        <dbReference type="SAM" id="Phobius"/>
    </source>
</evidence>
<keyword evidence="1" id="KW-0472">Membrane</keyword>
<dbReference type="eggNOG" id="ENOG502SK8D">
    <property type="taxonomic scope" value="Eukaryota"/>
</dbReference>
<keyword evidence="3" id="KW-1185">Reference proteome</keyword>
<keyword evidence="1" id="KW-1133">Transmembrane helix</keyword>
<dbReference type="VEuPathDB" id="TriTrypDB:LPMP_301720"/>
<protein>
    <submittedName>
        <fullName evidence="2">Uncharacterized protein</fullName>
    </submittedName>
</protein>
<accession>A0A088SF16</accession>
<reference evidence="2 3" key="1">
    <citation type="journal article" date="2015" name="Sci. Rep.">
        <title>The genome of Leishmania panamensis: insights into genomics of the L. (Viannia) subgenus.</title>
        <authorList>
            <person name="Llanes A."/>
            <person name="Restrepo C.M."/>
            <person name="Vecchio G.D."/>
            <person name="Anguizola F.J."/>
            <person name="Lleonart R."/>
        </authorList>
    </citation>
    <scope>NUCLEOTIDE SEQUENCE [LARGE SCALE GENOMIC DNA]</scope>
    <source>
        <strain evidence="2 3">MHOM/PA/94/PSC-1</strain>
    </source>
</reference>
<proteinExistence type="predicted"/>
<sequence length="168" mass="19140">MLTMSLYSDIVSDQLPAAILAVRSHLSNWNPSQLARTVFTEFIAFLRKYWACAIYFIIIRKLYRILSRTNKRASKSKRIKRSAASMPDSNESAAECVSTPRAVDVSFLTDTAEYVPSKNQVIVGDGVIVVNRNDRYVEVYERKNVARVDSVEAEVNTLLKEFVSRIQR</sequence>
<dbReference type="Proteomes" id="UP000063063">
    <property type="component" value="Chromosome 30"/>
</dbReference>
<dbReference type="RefSeq" id="XP_010701197.1">
    <property type="nucleotide sequence ID" value="XM_010702895.1"/>
</dbReference>
<dbReference type="AlphaFoldDB" id="A0A088SF16"/>
<dbReference type="EMBL" id="CP009399">
    <property type="protein sequence ID" value="AIO00397.1"/>
    <property type="molecule type" value="Genomic_DNA"/>
</dbReference>
<dbReference type="VEuPathDB" id="TriTrypDB:LPAL13_300021400"/>
<keyword evidence="1" id="KW-0812">Transmembrane</keyword>
<name>A0A088SF16_LEIPA</name>
<organism evidence="2 3">
    <name type="scientific">Leishmania panamensis</name>
    <dbReference type="NCBI Taxonomy" id="5679"/>
    <lineage>
        <taxon>Eukaryota</taxon>
        <taxon>Discoba</taxon>
        <taxon>Euglenozoa</taxon>
        <taxon>Kinetoplastea</taxon>
        <taxon>Metakinetoplastina</taxon>
        <taxon>Trypanosomatida</taxon>
        <taxon>Trypanosomatidae</taxon>
        <taxon>Leishmaniinae</taxon>
        <taxon>Leishmania</taxon>
        <taxon>Leishmania guyanensis species complex</taxon>
    </lineage>
</organism>